<sequence>MTTTAPPDGRNVNGDAREALVESAPRPTTTATSDNKNSGLTSNSELHGFKLYMILVGVCFGAFVMALDVYVIGTAIPSITSEFHNTSHISWYPAAYTLAVCSLTPLAGKMASVFSLRWVYQGFFFVFLVGSAICGWASTSEVFIVGRAVSGIGAAAVTSGGLTIVLVISSPRRRPLFIGLCSSCFALGLILAPIIGGAFTEKVTWRWCFWINLPGGAITLFAMFFFFKVPPREGGSRSTMQKIRSLDLVGSVVFVPSIFMLILALQWGGNAHAWNSATIIGLLVGSVVMLGLFSFWESRLGDSAMIPGVLVRRRTVLLSVIFSFCHLGALSVSSYYLPEWFQAVQGATPFESGIKVLPSVISQIVGTISAGAIALKIRYYNPWFFVGPVLMCTAAALYTQFTVSDTPSSQWIGYQVIQGLGVGFSMQMPSLMVQLALKDRADLLPIGVSLNIFAQFLGATVAQVIAGAIFHARLESQLASRAALNHDQIQLLYRSGIANVRAIVNQYFPSLFDPIMESYNSAIAQTHFVAVASAGVAFFLAFGIQWMKIEGSAIKLGNQDNMEAANPSTEEKPSEAKGR</sequence>
<dbReference type="Proteomes" id="UP000805649">
    <property type="component" value="Unassembled WGS sequence"/>
</dbReference>
<evidence type="ECO:0000313" key="2">
    <source>
        <dbReference type="Proteomes" id="UP000805649"/>
    </source>
</evidence>
<organism evidence="1 2">
    <name type="scientific">Colletotrichum truncatum</name>
    <name type="common">Anthracnose fungus</name>
    <name type="synonym">Colletotrichum capsici</name>
    <dbReference type="NCBI Taxonomy" id="5467"/>
    <lineage>
        <taxon>Eukaryota</taxon>
        <taxon>Fungi</taxon>
        <taxon>Dikarya</taxon>
        <taxon>Ascomycota</taxon>
        <taxon>Pezizomycotina</taxon>
        <taxon>Sordariomycetes</taxon>
        <taxon>Hypocreomycetidae</taxon>
        <taxon>Glomerellales</taxon>
        <taxon>Glomerellaceae</taxon>
        <taxon>Colletotrichum</taxon>
        <taxon>Colletotrichum truncatum species complex</taxon>
    </lineage>
</organism>
<reference evidence="1 2" key="1">
    <citation type="journal article" date="2020" name="Phytopathology">
        <title>Genome Sequence Resources of Colletotrichum truncatum, C. plurivorum, C. musicola, and C. sojae: Four Species Pathogenic to Soybean (Glycine max).</title>
        <authorList>
            <person name="Rogerio F."/>
            <person name="Boufleur T.R."/>
            <person name="Ciampi-Guillardi M."/>
            <person name="Sukno S.A."/>
            <person name="Thon M.R."/>
            <person name="Massola Junior N.S."/>
            <person name="Baroncelli R."/>
        </authorList>
    </citation>
    <scope>NUCLEOTIDE SEQUENCE [LARGE SCALE GENOMIC DNA]</scope>
    <source>
        <strain evidence="1 2">CMES1059</strain>
    </source>
</reference>
<name>A0ACC3ZGH8_COLTU</name>
<keyword evidence="2" id="KW-1185">Reference proteome</keyword>
<evidence type="ECO:0000313" key="1">
    <source>
        <dbReference type="EMBL" id="KAL0943247.1"/>
    </source>
</evidence>
<protein>
    <submittedName>
        <fullName evidence="1">MFS transporter</fullName>
    </submittedName>
</protein>
<accession>A0ACC3ZGH8</accession>
<gene>
    <name evidence="1" type="ORF">CTRU02_201133</name>
</gene>
<comment type="caution">
    <text evidence="1">The sequence shown here is derived from an EMBL/GenBank/DDBJ whole genome shotgun (WGS) entry which is preliminary data.</text>
</comment>
<dbReference type="EMBL" id="VUJX02000001">
    <property type="protein sequence ID" value="KAL0943247.1"/>
    <property type="molecule type" value="Genomic_DNA"/>
</dbReference>
<proteinExistence type="predicted"/>